<dbReference type="EMBL" id="JALIGE010000070">
    <property type="protein sequence ID" value="MCS2160843.1"/>
    <property type="molecule type" value="Genomic_DNA"/>
</dbReference>
<dbReference type="NCBIfam" id="NF002541">
    <property type="entry name" value="PRK02101.1-1"/>
    <property type="match status" value="1"/>
</dbReference>
<dbReference type="PANTHER" id="PTHR30283">
    <property type="entry name" value="PEROXIDE STRESS RESPONSE PROTEIN YAAA"/>
    <property type="match status" value="1"/>
</dbReference>
<dbReference type="RefSeq" id="WP_258987434.1">
    <property type="nucleotide sequence ID" value="NZ_JALIGE010000070.1"/>
</dbReference>
<evidence type="ECO:0000313" key="3">
    <source>
        <dbReference type="Proteomes" id="UP001205357"/>
    </source>
</evidence>
<evidence type="ECO:0000313" key="2">
    <source>
        <dbReference type="EMBL" id="MCS2160843.1"/>
    </source>
</evidence>
<dbReference type="Pfam" id="PF03883">
    <property type="entry name" value="H2O2_YaaD"/>
    <property type="match status" value="1"/>
</dbReference>
<proteinExistence type="inferred from homology"/>
<comment type="similarity">
    <text evidence="1">Belongs to the UPF0246 family.</text>
</comment>
<evidence type="ECO:0000256" key="1">
    <source>
        <dbReference type="HAMAP-Rule" id="MF_00652"/>
    </source>
</evidence>
<accession>A0ABT2E067</accession>
<comment type="caution">
    <text evidence="2">The sequence shown here is derived from an EMBL/GenBank/DDBJ whole genome shotgun (WGS) entry which is preliminary data.</text>
</comment>
<protein>
    <recommendedName>
        <fullName evidence="1">UPF0246 protein MUU47_06815</fullName>
    </recommendedName>
</protein>
<name>A0ABT2E067_9ENTR</name>
<organism evidence="2 3">
    <name type="scientific">Scandinavium hiltneri</name>
    <dbReference type="NCBI Taxonomy" id="2926519"/>
    <lineage>
        <taxon>Bacteria</taxon>
        <taxon>Pseudomonadati</taxon>
        <taxon>Pseudomonadota</taxon>
        <taxon>Gammaproteobacteria</taxon>
        <taxon>Enterobacterales</taxon>
        <taxon>Enterobacteriaceae</taxon>
        <taxon>Scandinavium</taxon>
    </lineage>
</organism>
<dbReference type="InterPro" id="IPR005583">
    <property type="entry name" value="YaaA"/>
</dbReference>
<gene>
    <name evidence="2" type="primary">yaaA</name>
    <name evidence="2" type="ORF">MUU47_06815</name>
</gene>
<dbReference type="HAMAP" id="MF_00652">
    <property type="entry name" value="UPF0246"/>
    <property type="match status" value="1"/>
</dbReference>
<dbReference type="NCBIfam" id="NF002542">
    <property type="entry name" value="PRK02101.1-3"/>
    <property type="match status" value="1"/>
</dbReference>
<sequence>MLILISPAKTLDYQSDLPTARYTHPELLDYSQQLISVARKLSAPQIGKLMSISDKLADLNATRFHDWHPDFTPQNARPAILAFKGDVYTGLQAEEFSEADFDFAQQHLRMLSGLYGVLRPLDLMQPYRLEMGIRLENAKGKDLYHFWGEIITNKLNEALKAQGDDTVINLASDEYFRAVKPKVLQGKIIKPVFLDEKNGKFKVISFYAKKARGLMSRYIIENRLTKPEQMKEFDSEGYFFDEAASGDSELVFKRHEQK</sequence>
<dbReference type="Proteomes" id="UP001205357">
    <property type="component" value="Unassembled WGS sequence"/>
</dbReference>
<dbReference type="PANTHER" id="PTHR30283:SF4">
    <property type="entry name" value="PEROXIDE STRESS RESISTANCE PROTEIN YAAA"/>
    <property type="match status" value="1"/>
</dbReference>
<reference evidence="2 3" key="1">
    <citation type="submission" date="2022-04" db="EMBL/GenBank/DDBJ databases">
        <title>Proposal of a three novel species of Scandinavium, Scandinavium hiltneri, Scandinavium manionii, Scandinavium tedordense.</title>
        <authorList>
            <person name="Maddock D.W."/>
            <person name="Brady C.L."/>
            <person name="Denman S."/>
            <person name="Arnold D."/>
        </authorList>
    </citation>
    <scope>NUCLEOTIDE SEQUENCE [LARGE SCALE GENOMIC DNA]</scope>
    <source>
        <strain evidence="2 3">H11S7</strain>
    </source>
</reference>
<keyword evidence="3" id="KW-1185">Reference proteome</keyword>